<feature type="coiled-coil region" evidence="1">
    <location>
        <begin position="342"/>
        <end position="393"/>
    </location>
</feature>
<dbReference type="AlphaFoldDB" id="A0A1R2C6A4"/>
<proteinExistence type="predicted"/>
<evidence type="ECO:0000256" key="1">
    <source>
        <dbReference type="SAM" id="Coils"/>
    </source>
</evidence>
<dbReference type="PROSITE" id="PS50234">
    <property type="entry name" value="VWFA"/>
    <property type="match status" value="1"/>
</dbReference>
<keyword evidence="6" id="KW-1185">Reference proteome</keyword>
<organism evidence="5 6">
    <name type="scientific">Stentor coeruleus</name>
    <dbReference type="NCBI Taxonomy" id="5963"/>
    <lineage>
        <taxon>Eukaryota</taxon>
        <taxon>Sar</taxon>
        <taxon>Alveolata</taxon>
        <taxon>Ciliophora</taxon>
        <taxon>Postciliodesmatophora</taxon>
        <taxon>Heterotrichea</taxon>
        <taxon>Heterotrichida</taxon>
        <taxon>Stentoridae</taxon>
        <taxon>Stentor</taxon>
    </lineage>
</organism>
<feature type="coiled-coil region" evidence="1">
    <location>
        <begin position="194"/>
        <end position="257"/>
    </location>
</feature>
<feature type="region of interest" description="Disordered" evidence="2">
    <location>
        <begin position="27"/>
        <end position="60"/>
    </location>
</feature>
<name>A0A1R2C6A4_9CILI</name>
<feature type="coiled-coil region" evidence="1">
    <location>
        <begin position="718"/>
        <end position="831"/>
    </location>
</feature>
<dbReference type="Gene3D" id="2.120.10.30">
    <property type="entry name" value="TolB, C-terminal domain"/>
    <property type="match status" value="1"/>
</dbReference>
<keyword evidence="1" id="KW-0175">Coiled coil</keyword>
<dbReference type="EMBL" id="MPUH01000268">
    <property type="protein sequence ID" value="OMJ84455.1"/>
    <property type="molecule type" value="Genomic_DNA"/>
</dbReference>
<evidence type="ECO:0000256" key="2">
    <source>
        <dbReference type="SAM" id="MobiDB-lite"/>
    </source>
</evidence>
<gene>
    <name evidence="5" type="ORF">SteCoe_14408</name>
</gene>
<evidence type="ECO:0000313" key="5">
    <source>
        <dbReference type="EMBL" id="OMJ84455.1"/>
    </source>
</evidence>
<feature type="coiled-coil region" evidence="1">
    <location>
        <begin position="447"/>
        <end position="657"/>
    </location>
</feature>
<reference evidence="5 6" key="1">
    <citation type="submission" date="2016-11" db="EMBL/GenBank/DDBJ databases">
        <title>The macronuclear genome of Stentor coeruleus: a giant cell with tiny introns.</title>
        <authorList>
            <person name="Slabodnick M."/>
            <person name="Ruby J.G."/>
            <person name="Reiff S.B."/>
            <person name="Swart E.C."/>
            <person name="Gosai S."/>
            <person name="Prabakaran S."/>
            <person name="Witkowska E."/>
            <person name="Larue G.E."/>
            <person name="Fisher S."/>
            <person name="Freeman R.M."/>
            <person name="Gunawardena J."/>
            <person name="Chu W."/>
            <person name="Stover N.A."/>
            <person name="Gregory B.D."/>
            <person name="Nowacki M."/>
            <person name="Derisi J."/>
            <person name="Roy S.W."/>
            <person name="Marshall W.F."/>
            <person name="Sood P."/>
        </authorList>
    </citation>
    <scope>NUCLEOTIDE SEQUENCE [LARGE SCALE GENOMIC DNA]</scope>
    <source>
        <strain evidence="5">WM001</strain>
    </source>
</reference>
<feature type="domain" description="VWFA" evidence="4">
    <location>
        <begin position="175"/>
        <end position="383"/>
    </location>
</feature>
<dbReference type="SUPFAM" id="SSF63825">
    <property type="entry name" value="YWTD domain"/>
    <property type="match status" value="1"/>
</dbReference>
<evidence type="ECO:0000313" key="6">
    <source>
        <dbReference type="Proteomes" id="UP000187209"/>
    </source>
</evidence>
<dbReference type="InterPro" id="IPR011042">
    <property type="entry name" value="6-blade_b-propeller_TolB-like"/>
</dbReference>
<evidence type="ECO:0000256" key="3">
    <source>
        <dbReference type="SAM" id="SignalP"/>
    </source>
</evidence>
<protein>
    <recommendedName>
        <fullName evidence="4">VWFA domain-containing protein</fullName>
    </recommendedName>
</protein>
<feature type="coiled-coil region" evidence="1">
    <location>
        <begin position="85"/>
        <end position="140"/>
    </location>
</feature>
<feature type="compositionally biased region" description="Acidic residues" evidence="2">
    <location>
        <begin position="27"/>
        <end position="48"/>
    </location>
</feature>
<feature type="signal peptide" evidence="3">
    <location>
        <begin position="1"/>
        <end position="22"/>
    </location>
</feature>
<feature type="chain" id="PRO_5012073969" description="VWFA domain-containing protein" evidence="3">
    <location>
        <begin position="23"/>
        <end position="1237"/>
    </location>
</feature>
<dbReference type="InterPro" id="IPR002035">
    <property type="entry name" value="VWF_A"/>
</dbReference>
<comment type="caution">
    <text evidence="5">The sequence shown here is derived from an EMBL/GenBank/DDBJ whole genome shotgun (WGS) entry which is preliminary data.</text>
</comment>
<evidence type="ECO:0000259" key="4">
    <source>
        <dbReference type="PROSITE" id="PS50234"/>
    </source>
</evidence>
<dbReference type="Proteomes" id="UP000187209">
    <property type="component" value="Unassembled WGS sequence"/>
</dbReference>
<accession>A0A1R2C6A4</accession>
<sequence>MVYKSLLILSLLCLSQINIVKAQDEAEAESVNEDSSEETDENVEDIDTESSGGELSEEEIEEEQDLQLAAFFAELELEEYELTTSEDLYEEAEALEEVAELMDEDDTVLISDVEYTKEEIEEWAEEIAQDAEDQEKIEEEASEATEIIDEDVITSELLFEYAEELEDLFEVMDSDDVVIIDGDELTEEDLTKYIDEVIQDAEELLEDEQEAEEEKLQRIDEIVNEIEGYDDIESLNLDELENLADLYEELISIMEESVVINGEVKTEEMLQKDLNEIYENIDNLIEIQDAEAVLEDGEVPTAEDYRDLRKELKEINMNDGLVITIDGEEYDKNALHEYLGELEELAEELQVIEDFDEEVEEAEEYNNIDDMTSEDLEEYANELEDILELMNEDFPTVDISGVEYDKSELEDYIQTIEEDADVLADAEALSEAIEVAEDSFGGTSEELEAYEEALEDIVNLLEDGEEVIILGESYSKEELEAELENLDTEIDELSHEEDLEKEIADVEEILNTDDLTTSPSVYEYIQELEDVLALMEEDEEVVINDVTYNTDTLQVEIDESTLEAQELEEAEALNKIASDIEQQVASYIDEEGIIFITANELDEELDLWKLLQDELDEDETVVVNDIVYDTESLEEHISELELQLEILEDDNLVIKIENGSSSYLSEEEYEYEETLSELIESAEEVWTETIISSVDLYEYAEILEEILSMLEEDQVVVISDVEYDAESLEEEIERTIEEANSVKHIEELTSEAEDIENLIETYSIIAKAILTADDIKDEKNEWEDLEKIMELEDTVVIVDETYTYYDVAEQINILENLIEELEENYKVQIIEDGVITIVDAEVTDSGSISSEEYIDMTTNSEEYDDDLPIILSNSQSDSLVSETGYDLTQVVVESDPIAFLQLETSLQETEPVEDLMREEGIEPVEDGPAGLDYHEGDAQHIIFTTFINDKPDTGKIWTYSYERSDTIRSILEGFQRPTGVCYDVNHDFMYVVDKGFDSGEGSIYQYQMNRKDDYLDLANGVYVVVYTGTPSDCKVDPYGNLYLLDSAASSISFITYADLYFGYTNAYTTYYVQNEDNTIINSPYALDLISNEDIYFVNNNPDPTVSTLNLAEAEVDELNGETILELVEEGETVAWGVTVAGSIVYYSLDNGEVKGYNIERKTVAVYSSDFFISPKGLSYGEGKIYVADNGEGTLYSMDYKSDSKPKLILYAQGINSVFSVNRASGLVLALGLLLLIN</sequence>
<keyword evidence="3" id="KW-0732">Signal</keyword>